<evidence type="ECO:0000256" key="3">
    <source>
        <dbReference type="PROSITE-ProRule" id="PRU10139"/>
    </source>
</evidence>
<dbReference type="AlphaFoldDB" id="A0A317NV26"/>
<feature type="active site" description="Proton acceptor" evidence="3">
    <location>
        <position position="45"/>
    </location>
</feature>
<dbReference type="InterPro" id="IPR036526">
    <property type="entry name" value="C-N_Hydrolase_sf"/>
</dbReference>
<dbReference type="InterPro" id="IPR000132">
    <property type="entry name" value="Nitrilase/CN_hydratase_CS"/>
</dbReference>
<evidence type="ECO:0000313" key="7">
    <source>
        <dbReference type="Proteomes" id="UP000246410"/>
    </source>
</evidence>
<comment type="caution">
    <text evidence="6">The sequence shown here is derived from an EMBL/GenBank/DDBJ whole genome shotgun (WGS) entry which is preliminary data.</text>
</comment>
<feature type="compositionally biased region" description="Basic and acidic residues" evidence="4">
    <location>
        <begin position="291"/>
        <end position="300"/>
    </location>
</feature>
<organism evidence="6 7">
    <name type="scientific">Nocardia neocaledoniensis</name>
    <dbReference type="NCBI Taxonomy" id="236511"/>
    <lineage>
        <taxon>Bacteria</taxon>
        <taxon>Bacillati</taxon>
        <taxon>Actinomycetota</taxon>
        <taxon>Actinomycetes</taxon>
        <taxon>Mycobacteriales</taxon>
        <taxon>Nocardiaceae</taxon>
        <taxon>Nocardia</taxon>
    </lineage>
</organism>
<accession>A0A317NV26</accession>
<dbReference type="EMBL" id="QGTL01000003">
    <property type="protein sequence ID" value="PWV77668.1"/>
    <property type="molecule type" value="Genomic_DNA"/>
</dbReference>
<feature type="domain" description="CN hydrolase" evidence="5">
    <location>
        <begin position="5"/>
        <end position="274"/>
    </location>
</feature>
<dbReference type="InterPro" id="IPR044149">
    <property type="entry name" value="Nitrilases_CHs"/>
</dbReference>
<dbReference type="RefSeq" id="WP_110037131.1">
    <property type="nucleotide sequence ID" value="NZ_QGTL01000003.1"/>
</dbReference>
<evidence type="ECO:0000259" key="5">
    <source>
        <dbReference type="PROSITE" id="PS50263"/>
    </source>
</evidence>
<dbReference type="InterPro" id="IPR003010">
    <property type="entry name" value="C-N_Hydrolase"/>
</dbReference>
<evidence type="ECO:0000256" key="2">
    <source>
        <dbReference type="ARBA" id="ARBA00022801"/>
    </source>
</evidence>
<dbReference type="SUPFAM" id="SSF56317">
    <property type="entry name" value="Carbon-nitrogen hydrolase"/>
    <property type="match status" value="1"/>
</dbReference>
<feature type="region of interest" description="Disordered" evidence="4">
    <location>
        <begin position="275"/>
        <end position="300"/>
    </location>
</feature>
<comment type="similarity">
    <text evidence="1">Belongs to the carbon-nitrogen hydrolase superfamily. Nitrilase family.</text>
</comment>
<dbReference type="Pfam" id="PF00795">
    <property type="entry name" value="CN_hydrolase"/>
    <property type="match status" value="1"/>
</dbReference>
<proteinExistence type="inferred from homology"/>
<dbReference type="PROSITE" id="PS00920">
    <property type="entry name" value="NITRIL_CHT_1"/>
    <property type="match status" value="1"/>
</dbReference>
<sequence>MADRIRVAAVQAEPAWLQLAVGIEQTIGLIEDAAAGGAQLVAFPETFLPGYPWWLWLNAVDWGSEFRGRYLANAMTRGGPELRAIAHAARRTGMWVALGFAERADTDLFMTQVLVSPAGRMEFARKVRPTALERELFTAGTEPPVVYDTELGRIGMLAGADHLCPRRRVDLWWEQIHIAAWSGFTVYHEDAGAGVTAVNSTVSADYARASRAVVVAPTALVPMTGWEVVDARSPESRLLSGGGGVARILGPDGLDLVEPLPAGSAGVLVAEVELAPEPGPGDQTAELRSGPAERSRRSPL</sequence>
<keyword evidence="7" id="KW-1185">Reference proteome</keyword>
<evidence type="ECO:0000256" key="4">
    <source>
        <dbReference type="SAM" id="MobiDB-lite"/>
    </source>
</evidence>
<dbReference type="PANTHER" id="PTHR46044">
    <property type="entry name" value="NITRILASE"/>
    <property type="match status" value="1"/>
</dbReference>
<evidence type="ECO:0000313" key="6">
    <source>
        <dbReference type="EMBL" id="PWV77668.1"/>
    </source>
</evidence>
<keyword evidence="2" id="KW-0378">Hydrolase</keyword>
<dbReference type="Gene3D" id="3.60.110.10">
    <property type="entry name" value="Carbon-nitrogen hydrolase"/>
    <property type="match status" value="1"/>
</dbReference>
<dbReference type="Proteomes" id="UP000246410">
    <property type="component" value="Unassembled WGS sequence"/>
</dbReference>
<dbReference type="GO" id="GO:0000257">
    <property type="term" value="F:nitrilase activity"/>
    <property type="evidence" value="ECO:0007669"/>
    <property type="project" value="UniProtKB-ARBA"/>
</dbReference>
<reference evidence="6 7" key="1">
    <citation type="submission" date="2018-05" db="EMBL/GenBank/DDBJ databases">
        <title>Genomic Encyclopedia of Type Strains, Phase IV (KMG-IV): sequencing the most valuable type-strain genomes for metagenomic binning, comparative biology and taxonomic classification.</title>
        <authorList>
            <person name="Goeker M."/>
        </authorList>
    </citation>
    <scope>NUCLEOTIDE SEQUENCE [LARGE SCALE GENOMIC DNA]</scope>
    <source>
        <strain evidence="6 7">DSM 44717</strain>
    </source>
</reference>
<dbReference type="PROSITE" id="PS50263">
    <property type="entry name" value="CN_HYDROLASE"/>
    <property type="match status" value="1"/>
</dbReference>
<dbReference type="PANTHER" id="PTHR46044:SF14">
    <property type="entry name" value="ARYLACETONITRILASE"/>
    <property type="match status" value="1"/>
</dbReference>
<evidence type="ECO:0000256" key="1">
    <source>
        <dbReference type="ARBA" id="ARBA00008129"/>
    </source>
</evidence>
<gene>
    <name evidence="6" type="ORF">DFR69_103267</name>
</gene>
<protein>
    <submittedName>
        <fullName evidence="6">Aliphatic nitrilase</fullName>
    </submittedName>
</protein>
<name>A0A317NV26_9NOCA</name>